<dbReference type="AlphaFoldDB" id="A0A382WGT2"/>
<accession>A0A382WGT2</accession>
<feature type="non-terminal residue" evidence="2">
    <location>
        <position position="35"/>
    </location>
</feature>
<keyword evidence="1" id="KW-0812">Transmembrane</keyword>
<reference evidence="2" key="1">
    <citation type="submission" date="2018-05" db="EMBL/GenBank/DDBJ databases">
        <authorList>
            <person name="Lanie J.A."/>
            <person name="Ng W.-L."/>
            <person name="Kazmierczak K.M."/>
            <person name="Andrzejewski T.M."/>
            <person name="Davidsen T.M."/>
            <person name="Wayne K.J."/>
            <person name="Tettelin H."/>
            <person name="Glass J.I."/>
            <person name="Rusch D."/>
            <person name="Podicherti R."/>
            <person name="Tsui H.-C.T."/>
            <person name="Winkler M.E."/>
        </authorList>
    </citation>
    <scope>NUCLEOTIDE SEQUENCE</scope>
</reference>
<evidence type="ECO:0000313" key="2">
    <source>
        <dbReference type="EMBL" id="SVD57993.1"/>
    </source>
</evidence>
<keyword evidence="1" id="KW-0472">Membrane</keyword>
<dbReference type="EMBL" id="UINC01159734">
    <property type="protein sequence ID" value="SVD57993.1"/>
    <property type="molecule type" value="Genomic_DNA"/>
</dbReference>
<keyword evidence="1" id="KW-1133">Transmembrane helix</keyword>
<sequence>MGSRKGIGVTIAILVGVVAASFLVYLIPEDTTMKI</sequence>
<feature type="transmembrane region" description="Helical" evidence="1">
    <location>
        <begin position="6"/>
        <end position="27"/>
    </location>
</feature>
<name>A0A382WGT2_9ZZZZ</name>
<organism evidence="2">
    <name type="scientific">marine metagenome</name>
    <dbReference type="NCBI Taxonomy" id="408172"/>
    <lineage>
        <taxon>unclassified sequences</taxon>
        <taxon>metagenomes</taxon>
        <taxon>ecological metagenomes</taxon>
    </lineage>
</organism>
<evidence type="ECO:0000256" key="1">
    <source>
        <dbReference type="SAM" id="Phobius"/>
    </source>
</evidence>
<protein>
    <submittedName>
        <fullName evidence="2">Uncharacterized protein</fullName>
    </submittedName>
</protein>
<gene>
    <name evidence="2" type="ORF">METZ01_LOCUS410847</name>
</gene>
<proteinExistence type="predicted"/>